<proteinExistence type="predicted"/>
<dbReference type="EMBL" id="SOPX01000002">
    <property type="protein sequence ID" value="TFB30748.1"/>
    <property type="molecule type" value="Genomic_DNA"/>
</dbReference>
<protein>
    <submittedName>
        <fullName evidence="1">Uncharacterized protein</fullName>
    </submittedName>
</protein>
<dbReference type="RefSeq" id="WP_121281992.1">
    <property type="nucleotide sequence ID" value="NZ_RCCK01000010.1"/>
</dbReference>
<gene>
    <name evidence="1" type="ORF">E3V97_08910</name>
</gene>
<name>A0ABY2HM85_9SPHI</name>
<keyword evidence="2" id="KW-1185">Reference proteome</keyword>
<comment type="caution">
    <text evidence="1">The sequence shown here is derived from an EMBL/GenBank/DDBJ whole genome shotgun (WGS) entry which is preliminary data.</text>
</comment>
<reference evidence="1 2" key="1">
    <citation type="submission" date="2019-03" db="EMBL/GenBank/DDBJ databases">
        <authorList>
            <person name="He R.-H."/>
        </authorList>
    </citation>
    <scope>NUCLEOTIDE SEQUENCE [LARGE SCALE GENOMIC DNA]</scope>
    <source>
        <strain evidence="1 2">DSM 19624</strain>
    </source>
</reference>
<dbReference type="Proteomes" id="UP000297429">
    <property type="component" value="Unassembled WGS sequence"/>
</dbReference>
<evidence type="ECO:0000313" key="2">
    <source>
        <dbReference type="Proteomes" id="UP000297429"/>
    </source>
</evidence>
<evidence type="ECO:0000313" key="1">
    <source>
        <dbReference type="EMBL" id="TFB30748.1"/>
    </source>
</evidence>
<organism evidence="1 2">
    <name type="scientific">Pedobacter alluvionis</name>
    <dbReference type="NCBI Taxonomy" id="475253"/>
    <lineage>
        <taxon>Bacteria</taxon>
        <taxon>Pseudomonadati</taxon>
        <taxon>Bacteroidota</taxon>
        <taxon>Sphingobacteriia</taxon>
        <taxon>Sphingobacteriales</taxon>
        <taxon>Sphingobacteriaceae</taxon>
        <taxon>Pedobacter</taxon>
    </lineage>
</organism>
<sequence>MESADQQNSRHSYRMVDKIRHAYAQLLIDRCAQCFRCETLKTYLPCPGRALGQEGSDKEKKGIQSFSPKANVMIKVFNS</sequence>
<accession>A0ABY2HM85</accession>